<feature type="non-terminal residue" evidence="2">
    <location>
        <position position="176"/>
    </location>
</feature>
<dbReference type="Pfam" id="PF13551">
    <property type="entry name" value="HTH_29"/>
    <property type="match status" value="1"/>
</dbReference>
<comment type="caution">
    <text evidence="2">The sequence shown here is derived from an EMBL/GenBank/DDBJ whole genome shotgun (WGS) entry which is preliminary data.</text>
</comment>
<dbReference type="Pfam" id="PF13592">
    <property type="entry name" value="HTH_33"/>
    <property type="match status" value="1"/>
</dbReference>
<accession>X1QNK4</accession>
<dbReference type="SUPFAM" id="SSF46689">
    <property type="entry name" value="Homeodomain-like"/>
    <property type="match status" value="1"/>
</dbReference>
<evidence type="ECO:0000313" key="2">
    <source>
        <dbReference type="EMBL" id="GAI44849.1"/>
    </source>
</evidence>
<feature type="domain" description="Winged helix-turn helix" evidence="1">
    <location>
        <begin position="110"/>
        <end position="150"/>
    </location>
</feature>
<protein>
    <recommendedName>
        <fullName evidence="1">Winged helix-turn helix domain-containing protein</fullName>
    </recommendedName>
</protein>
<dbReference type="InterPro" id="IPR025959">
    <property type="entry name" value="Winged_HTH_dom"/>
</dbReference>
<reference evidence="2" key="1">
    <citation type="journal article" date="2014" name="Front. Microbiol.">
        <title>High frequency of phylogenetically diverse reductive dehalogenase-homologous genes in deep subseafloor sedimentary metagenomes.</title>
        <authorList>
            <person name="Kawai M."/>
            <person name="Futagami T."/>
            <person name="Toyoda A."/>
            <person name="Takaki Y."/>
            <person name="Nishi S."/>
            <person name="Hori S."/>
            <person name="Arai W."/>
            <person name="Tsubouchi T."/>
            <person name="Morono Y."/>
            <person name="Uchiyama I."/>
            <person name="Ito T."/>
            <person name="Fujiyama A."/>
            <person name="Inagaki F."/>
            <person name="Takami H."/>
        </authorList>
    </citation>
    <scope>NUCLEOTIDE SEQUENCE</scope>
    <source>
        <strain evidence="2">Expedition CK06-06</strain>
    </source>
</reference>
<proteinExistence type="predicted"/>
<gene>
    <name evidence="2" type="ORF">S06H3_43240</name>
</gene>
<evidence type="ECO:0000259" key="1">
    <source>
        <dbReference type="Pfam" id="PF13592"/>
    </source>
</evidence>
<dbReference type="AlphaFoldDB" id="X1QNK4"/>
<dbReference type="EMBL" id="BARV01026809">
    <property type="protein sequence ID" value="GAI44849.1"/>
    <property type="molecule type" value="Genomic_DNA"/>
</dbReference>
<name>X1QNK4_9ZZZZ</name>
<sequence length="176" mass="20469">MERIVIKLTRQVKRHFHRTISKIKDARLKTRYLIILHTAEGYSRRNIAEMLLCSPSTVDRVRKRFGEEGELGLIDQRGDNGSAKVNEDYILALIKAVERTPLDYGYHRPTWTQELLICVLTESTGITVSRSTMCRLLRRLGIRRGMPKPTVGCPWSQKAYKRRIRLIKRLIETLPP</sequence>
<organism evidence="2">
    <name type="scientific">marine sediment metagenome</name>
    <dbReference type="NCBI Taxonomy" id="412755"/>
    <lineage>
        <taxon>unclassified sequences</taxon>
        <taxon>metagenomes</taxon>
        <taxon>ecological metagenomes</taxon>
    </lineage>
</organism>
<dbReference type="InterPro" id="IPR009057">
    <property type="entry name" value="Homeodomain-like_sf"/>
</dbReference>